<accession>A0A9D4PA39</accession>
<sequence>MRVSEKRKRTSADMRSPASTHERQLRKRPRREEAPLVDSGHRSADGRENNRDGRGSVSCATAGMLNGTGENQRGPRRSSRKGRRSVEADGDSVARAPQKRPVSARAPRRASNSKAKKRKQGSLPSTTSGVRRSKRRRTVATAEPDIPAAAPARRNTRGSRKRLRSTATLSTSASSRPAAKKQRRSSNEPAALETGRAGLRAIGRTRGERLRPMKMSKKRGRESVGSGSNTHKKMRFDLHK</sequence>
<reference evidence="2" key="2">
    <citation type="submission" date="2021-09" db="EMBL/GenBank/DDBJ databases">
        <authorList>
            <person name="Jia N."/>
            <person name="Wang J."/>
            <person name="Shi W."/>
            <person name="Du L."/>
            <person name="Sun Y."/>
            <person name="Zhan W."/>
            <person name="Jiang J."/>
            <person name="Wang Q."/>
            <person name="Zhang B."/>
            <person name="Ji P."/>
            <person name="Sakyi L.B."/>
            <person name="Cui X."/>
            <person name="Yuan T."/>
            <person name="Jiang B."/>
            <person name="Yang W."/>
            <person name="Lam T.T.-Y."/>
            <person name="Chang Q."/>
            <person name="Ding S."/>
            <person name="Wang X."/>
            <person name="Zhu J."/>
            <person name="Ruan X."/>
            <person name="Zhao L."/>
            <person name="Wei J."/>
            <person name="Que T."/>
            <person name="Du C."/>
            <person name="Cheng J."/>
            <person name="Dai P."/>
            <person name="Han X."/>
            <person name="Huang E."/>
            <person name="Gao Y."/>
            <person name="Liu J."/>
            <person name="Shao H."/>
            <person name="Ye R."/>
            <person name="Li L."/>
            <person name="Wei W."/>
            <person name="Wang X."/>
            <person name="Wang C."/>
            <person name="Huo Q."/>
            <person name="Li W."/>
            <person name="Guo W."/>
            <person name="Chen H."/>
            <person name="Chen S."/>
            <person name="Zhou L."/>
            <person name="Zhou L."/>
            <person name="Ni X."/>
            <person name="Tian J."/>
            <person name="Zhou Y."/>
            <person name="Sheng Y."/>
            <person name="Liu T."/>
            <person name="Pan Y."/>
            <person name="Xia L."/>
            <person name="Li J."/>
            <person name="Zhao F."/>
            <person name="Cao W."/>
        </authorList>
    </citation>
    <scope>NUCLEOTIDE SEQUENCE</scope>
    <source>
        <strain evidence="2">Rsan-2018</strain>
        <tissue evidence="2">Larvae</tissue>
    </source>
</reference>
<dbReference type="EMBL" id="JABSTV010001967">
    <property type="protein sequence ID" value="KAH7931794.1"/>
    <property type="molecule type" value="Genomic_DNA"/>
</dbReference>
<evidence type="ECO:0000313" key="2">
    <source>
        <dbReference type="EMBL" id="KAH7931794.1"/>
    </source>
</evidence>
<dbReference type="AlphaFoldDB" id="A0A9D4PA39"/>
<feature type="compositionally biased region" description="Basic and acidic residues" evidence="1">
    <location>
        <begin position="30"/>
        <end position="54"/>
    </location>
</feature>
<feature type="region of interest" description="Disordered" evidence="1">
    <location>
        <begin position="1"/>
        <end position="240"/>
    </location>
</feature>
<name>A0A9D4PA39_RHISA</name>
<evidence type="ECO:0000256" key="1">
    <source>
        <dbReference type="SAM" id="MobiDB-lite"/>
    </source>
</evidence>
<organism evidence="2 3">
    <name type="scientific">Rhipicephalus sanguineus</name>
    <name type="common">Brown dog tick</name>
    <name type="synonym">Ixodes sanguineus</name>
    <dbReference type="NCBI Taxonomy" id="34632"/>
    <lineage>
        <taxon>Eukaryota</taxon>
        <taxon>Metazoa</taxon>
        <taxon>Ecdysozoa</taxon>
        <taxon>Arthropoda</taxon>
        <taxon>Chelicerata</taxon>
        <taxon>Arachnida</taxon>
        <taxon>Acari</taxon>
        <taxon>Parasitiformes</taxon>
        <taxon>Ixodida</taxon>
        <taxon>Ixodoidea</taxon>
        <taxon>Ixodidae</taxon>
        <taxon>Rhipicephalinae</taxon>
        <taxon>Rhipicephalus</taxon>
        <taxon>Rhipicephalus</taxon>
    </lineage>
</organism>
<feature type="compositionally biased region" description="Basic residues" evidence="1">
    <location>
        <begin position="154"/>
        <end position="164"/>
    </location>
</feature>
<comment type="caution">
    <text evidence="2">The sequence shown here is derived from an EMBL/GenBank/DDBJ whole genome shotgun (WGS) entry which is preliminary data.</text>
</comment>
<evidence type="ECO:0000313" key="3">
    <source>
        <dbReference type="Proteomes" id="UP000821837"/>
    </source>
</evidence>
<feature type="compositionally biased region" description="Basic residues" evidence="1">
    <location>
        <begin position="74"/>
        <end position="83"/>
    </location>
</feature>
<proteinExistence type="predicted"/>
<feature type="compositionally biased region" description="Low complexity" evidence="1">
    <location>
        <begin position="99"/>
        <end position="113"/>
    </location>
</feature>
<keyword evidence="3" id="KW-1185">Reference proteome</keyword>
<reference evidence="2" key="1">
    <citation type="journal article" date="2020" name="Cell">
        <title>Large-Scale Comparative Analyses of Tick Genomes Elucidate Their Genetic Diversity and Vector Capacities.</title>
        <authorList>
            <consortium name="Tick Genome and Microbiome Consortium (TIGMIC)"/>
            <person name="Jia N."/>
            <person name="Wang J."/>
            <person name="Shi W."/>
            <person name="Du L."/>
            <person name="Sun Y."/>
            <person name="Zhan W."/>
            <person name="Jiang J.F."/>
            <person name="Wang Q."/>
            <person name="Zhang B."/>
            <person name="Ji P."/>
            <person name="Bell-Sakyi L."/>
            <person name="Cui X.M."/>
            <person name="Yuan T.T."/>
            <person name="Jiang B.G."/>
            <person name="Yang W.F."/>
            <person name="Lam T.T."/>
            <person name="Chang Q.C."/>
            <person name="Ding S.J."/>
            <person name="Wang X.J."/>
            <person name="Zhu J.G."/>
            <person name="Ruan X.D."/>
            <person name="Zhao L."/>
            <person name="Wei J.T."/>
            <person name="Ye R.Z."/>
            <person name="Que T.C."/>
            <person name="Du C.H."/>
            <person name="Zhou Y.H."/>
            <person name="Cheng J.X."/>
            <person name="Dai P.F."/>
            <person name="Guo W.B."/>
            <person name="Han X.H."/>
            <person name="Huang E.J."/>
            <person name="Li L.F."/>
            <person name="Wei W."/>
            <person name="Gao Y.C."/>
            <person name="Liu J.Z."/>
            <person name="Shao H.Z."/>
            <person name="Wang X."/>
            <person name="Wang C.C."/>
            <person name="Yang T.C."/>
            <person name="Huo Q.B."/>
            <person name="Li W."/>
            <person name="Chen H.Y."/>
            <person name="Chen S.E."/>
            <person name="Zhou L.G."/>
            <person name="Ni X.B."/>
            <person name="Tian J.H."/>
            <person name="Sheng Y."/>
            <person name="Liu T."/>
            <person name="Pan Y.S."/>
            <person name="Xia L.Y."/>
            <person name="Li J."/>
            <person name="Zhao F."/>
            <person name="Cao W.C."/>
        </authorList>
    </citation>
    <scope>NUCLEOTIDE SEQUENCE</scope>
    <source>
        <strain evidence="2">Rsan-2018</strain>
    </source>
</reference>
<gene>
    <name evidence="2" type="ORF">HPB52_025289</name>
</gene>
<dbReference type="Proteomes" id="UP000821837">
    <property type="component" value="Unassembled WGS sequence"/>
</dbReference>
<feature type="compositionally biased region" description="Low complexity" evidence="1">
    <location>
        <begin position="165"/>
        <end position="177"/>
    </location>
</feature>
<dbReference type="VEuPathDB" id="VectorBase:RSAN_043438"/>
<protein>
    <submittedName>
        <fullName evidence="2">Uncharacterized protein</fullName>
    </submittedName>
</protein>